<evidence type="ECO:0000313" key="2">
    <source>
        <dbReference type="Proteomes" id="UP000886858"/>
    </source>
</evidence>
<gene>
    <name evidence="1" type="ORF">H9717_04710</name>
</gene>
<name>A0A9D2I669_9FIRM</name>
<organism evidence="1 2">
    <name type="scientific">Candidatus Eisenbergiella merdipullorum</name>
    <dbReference type="NCBI Taxonomy" id="2838553"/>
    <lineage>
        <taxon>Bacteria</taxon>
        <taxon>Bacillati</taxon>
        <taxon>Bacillota</taxon>
        <taxon>Clostridia</taxon>
        <taxon>Lachnospirales</taxon>
        <taxon>Lachnospiraceae</taxon>
        <taxon>Eisenbergiella</taxon>
    </lineage>
</organism>
<reference evidence="1" key="1">
    <citation type="journal article" date="2021" name="PeerJ">
        <title>Extensive microbial diversity within the chicken gut microbiome revealed by metagenomics and culture.</title>
        <authorList>
            <person name="Gilroy R."/>
            <person name="Ravi A."/>
            <person name="Getino M."/>
            <person name="Pursley I."/>
            <person name="Horton D.L."/>
            <person name="Alikhan N.F."/>
            <person name="Baker D."/>
            <person name="Gharbi K."/>
            <person name="Hall N."/>
            <person name="Watson M."/>
            <person name="Adriaenssens E.M."/>
            <person name="Foster-Nyarko E."/>
            <person name="Jarju S."/>
            <person name="Secka A."/>
            <person name="Antonio M."/>
            <person name="Oren A."/>
            <person name="Chaudhuri R.R."/>
            <person name="La Ragione R."/>
            <person name="Hildebrand F."/>
            <person name="Pallen M.J."/>
        </authorList>
    </citation>
    <scope>NUCLEOTIDE SEQUENCE</scope>
    <source>
        <strain evidence="1">CHK179-7159</strain>
    </source>
</reference>
<dbReference type="EMBL" id="DWYY01000052">
    <property type="protein sequence ID" value="HJA92404.1"/>
    <property type="molecule type" value="Genomic_DNA"/>
</dbReference>
<dbReference type="Proteomes" id="UP000886858">
    <property type="component" value="Unassembled WGS sequence"/>
</dbReference>
<accession>A0A9D2I669</accession>
<dbReference type="AlphaFoldDB" id="A0A9D2I669"/>
<sequence>MHTQFKDIFTSRELLTLASIVQVGDATYRELMETQRPMFGHPYFADTRGRLRTKLVQMQCEIESHDPKFPFEFIQREFQYKQLIPELRNKSVILHIARSASPDILPYASKYKIRLSNNNHELQRQMVLDFDKTPPYSNEPYYAILTFGGRDQTFSVIQFPEPGYEGIAECLPLPQISLTNESESTKVFERKKAVLKKEFLAHGAEESIS</sequence>
<evidence type="ECO:0000313" key="1">
    <source>
        <dbReference type="EMBL" id="HJA92404.1"/>
    </source>
</evidence>
<protein>
    <submittedName>
        <fullName evidence="1">Uncharacterized protein</fullName>
    </submittedName>
</protein>
<comment type="caution">
    <text evidence="1">The sequence shown here is derived from an EMBL/GenBank/DDBJ whole genome shotgun (WGS) entry which is preliminary data.</text>
</comment>
<reference evidence="1" key="2">
    <citation type="submission" date="2021-04" db="EMBL/GenBank/DDBJ databases">
        <authorList>
            <person name="Gilroy R."/>
        </authorList>
    </citation>
    <scope>NUCLEOTIDE SEQUENCE</scope>
    <source>
        <strain evidence="1">CHK179-7159</strain>
    </source>
</reference>
<proteinExistence type="predicted"/>